<name>A0A645DFC3_9ZZZZ</name>
<dbReference type="PROSITE" id="PS00018">
    <property type="entry name" value="EF_HAND_1"/>
    <property type="match status" value="1"/>
</dbReference>
<evidence type="ECO:0000313" key="1">
    <source>
        <dbReference type="EMBL" id="MPM88046.1"/>
    </source>
</evidence>
<dbReference type="Gene3D" id="1.10.1330.10">
    <property type="entry name" value="Dockerin domain"/>
    <property type="match status" value="1"/>
</dbReference>
<comment type="caution">
    <text evidence="1">The sequence shown here is derived from an EMBL/GenBank/DDBJ whole genome shotgun (WGS) entry which is preliminary data.</text>
</comment>
<dbReference type="InterPro" id="IPR036439">
    <property type="entry name" value="Dockerin_dom_sf"/>
</dbReference>
<proteinExistence type="predicted"/>
<organism evidence="1">
    <name type="scientific">bioreactor metagenome</name>
    <dbReference type="NCBI Taxonomy" id="1076179"/>
    <lineage>
        <taxon>unclassified sequences</taxon>
        <taxon>metagenomes</taxon>
        <taxon>ecological metagenomes</taxon>
    </lineage>
</organism>
<dbReference type="GO" id="GO:0004553">
    <property type="term" value="F:hydrolase activity, hydrolyzing O-glycosyl compounds"/>
    <property type="evidence" value="ECO:0007669"/>
    <property type="project" value="InterPro"/>
</dbReference>
<accession>A0A645DFC3</accession>
<dbReference type="Pfam" id="PF00404">
    <property type="entry name" value="Dockerin_1"/>
    <property type="match status" value="1"/>
</dbReference>
<gene>
    <name evidence="1" type="ORF">SDC9_135147</name>
</gene>
<reference evidence="1" key="1">
    <citation type="submission" date="2019-08" db="EMBL/GenBank/DDBJ databases">
        <authorList>
            <person name="Kucharzyk K."/>
            <person name="Murdoch R.W."/>
            <person name="Higgins S."/>
            <person name="Loffler F."/>
        </authorList>
    </citation>
    <scope>NUCLEOTIDE SEQUENCE</scope>
</reference>
<dbReference type="SUPFAM" id="SSF63446">
    <property type="entry name" value="Type I dockerin domain"/>
    <property type="match status" value="1"/>
</dbReference>
<dbReference type="InterPro" id="IPR002105">
    <property type="entry name" value="Dockerin_1_rpt"/>
</dbReference>
<sequence length="152" mass="16660">MPNNDCTLTAVYQNNNNYDANSGFAGKSGSIFNKQHNYLITDIQNPQITNLMYLKGGFDVETTNTNSGFGTRSTIHVFDNNSNSQLLTLIVLGDVTGDGIVDAFDVTQCTSVCNYELDVDNIETLALDSDNDGFVDVFDLAMLNAKANYEFL</sequence>
<dbReference type="EMBL" id="VSSQ01035740">
    <property type="protein sequence ID" value="MPM88046.1"/>
    <property type="molecule type" value="Genomic_DNA"/>
</dbReference>
<evidence type="ECO:0008006" key="2">
    <source>
        <dbReference type="Google" id="ProtNLM"/>
    </source>
</evidence>
<dbReference type="GO" id="GO:0000272">
    <property type="term" value="P:polysaccharide catabolic process"/>
    <property type="evidence" value="ECO:0007669"/>
    <property type="project" value="InterPro"/>
</dbReference>
<dbReference type="InterPro" id="IPR018247">
    <property type="entry name" value="EF_Hand_1_Ca_BS"/>
</dbReference>
<dbReference type="AlphaFoldDB" id="A0A645DFC3"/>
<protein>
    <recommendedName>
        <fullName evidence="2">Dockerin domain-containing protein</fullName>
    </recommendedName>
</protein>